<dbReference type="PANTHER" id="PTHR43537">
    <property type="entry name" value="TRANSCRIPTIONAL REGULATOR, GNTR FAMILY"/>
    <property type="match status" value="1"/>
</dbReference>
<evidence type="ECO:0000256" key="1">
    <source>
        <dbReference type="ARBA" id="ARBA00023015"/>
    </source>
</evidence>
<gene>
    <name evidence="5" type="ORF">EV671_1002172</name>
</gene>
<evidence type="ECO:0000256" key="3">
    <source>
        <dbReference type="ARBA" id="ARBA00023163"/>
    </source>
</evidence>
<dbReference type="PRINTS" id="PR00035">
    <property type="entry name" value="HTHGNTR"/>
</dbReference>
<dbReference type="Gene3D" id="1.20.120.530">
    <property type="entry name" value="GntR ligand-binding domain-like"/>
    <property type="match status" value="1"/>
</dbReference>
<dbReference type="Pfam" id="PF00392">
    <property type="entry name" value="GntR"/>
    <property type="match status" value="1"/>
</dbReference>
<dbReference type="PANTHER" id="PTHR43537:SF5">
    <property type="entry name" value="UXU OPERON TRANSCRIPTIONAL REGULATOR"/>
    <property type="match status" value="1"/>
</dbReference>
<dbReference type="InterPro" id="IPR008920">
    <property type="entry name" value="TF_FadR/GntR_C"/>
</dbReference>
<organism evidence="5 6">
    <name type="scientific">Roseateles saccharophilus</name>
    <name type="common">Pseudomonas saccharophila</name>
    <dbReference type="NCBI Taxonomy" id="304"/>
    <lineage>
        <taxon>Bacteria</taxon>
        <taxon>Pseudomonadati</taxon>
        <taxon>Pseudomonadota</taxon>
        <taxon>Betaproteobacteria</taxon>
        <taxon>Burkholderiales</taxon>
        <taxon>Sphaerotilaceae</taxon>
        <taxon>Roseateles</taxon>
    </lineage>
</organism>
<dbReference type="EMBL" id="SMBU01000002">
    <property type="protein sequence ID" value="TCV03910.1"/>
    <property type="molecule type" value="Genomic_DNA"/>
</dbReference>
<reference evidence="5 6" key="1">
    <citation type="submission" date="2019-03" db="EMBL/GenBank/DDBJ databases">
        <title>Genomic Encyclopedia of Type Strains, Phase IV (KMG-IV): sequencing the most valuable type-strain genomes for metagenomic binning, comparative biology and taxonomic classification.</title>
        <authorList>
            <person name="Goeker M."/>
        </authorList>
    </citation>
    <scope>NUCLEOTIDE SEQUENCE [LARGE SCALE GENOMIC DNA]</scope>
    <source>
        <strain evidence="5 6">DSM 654</strain>
    </source>
</reference>
<dbReference type="Pfam" id="PF07729">
    <property type="entry name" value="FCD"/>
    <property type="match status" value="1"/>
</dbReference>
<dbReference type="InterPro" id="IPR011711">
    <property type="entry name" value="GntR_C"/>
</dbReference>
<sequence length="247" mass="27604">MNQKSLHWADTSPAMPDQTSIPLASTALYEQVADRLRLRILGRELEPGAWIDELKLCGELGISRTPLREALKVLAAEGLVTMKLRRGAYVTEMSERDVREAYQLLSLLESDAAAEVAVRASDAELAELAQLHRALEEALLESTNSRDAFFAANERFHLRVLEIDGNRWRLQIVGDLRRLMKLNRHHSLFREGRLAESLDEHRAIVAALLARDAQACRGLVSAHFRNGLNATQEAPSSRPPDACAQPR</sequence>
<keyword evidence="6" id="KW-1185">Reference proteome</keyword>
<dbReference type="GO" id="GO:0003700">
    <property type="term" value="F:DNA-binding transcription factor activity"/>
    <property type="evidence" value="ECO:0007669"/>
    <property type="project" value="InterPro"/>
</dbReference>
<dbReference type="AlphaFoldDB" id="A0A4V2VSW2"/>
<proteinExistence type="predicted"/>
<keyword evidence="1" id="KW-0805">Transcription regulation</keyword>
<evidence type="ECO:0000313" key="6">
    <source>
        <dbReference type="Proteomes" id="UP000295110"/>
    </source>
</evidence>
<dbReference type="InterPro" id="IPR036390">
    <property type="entry name" value="WH_DNA-bd_sf"/>
</dbReference>
<dbReference type="InterPro" id="IPR036388">
    <property type="entry name" value="WH-like_DNA-bd_sf"/>
</dbReference>
<feature type="domain" description="HTH gntR-type" evidence="4">
    <location>
        <begin position="26"/>
        <end position="93"/>
    </location>
</feature>
<evidence type="ECO:0000256" key="2">
    <source>
        <dbReference type="ARBA" id="ARBA00023125"/>
    </source>
</evidence>
<dbReference type="SUPFAM" id="SSF46785">
    <property type="entry name" value="Winged helix' DNA-binding domain"/>
    <property type="match status" value="1"/>
</dbReference>
<evidence type="ECO:0000313" key="5">
    <source>
        <dbReference type="EMBL" id="TCV03910.1"/>
    </source>
</evidence>
<comment type="caution">
    <text evidence="5">The sequence shown here is derived from an EMBL/GenBank/DDBJ whole genome shotgun (WGS) entry which is preliminary data.</text>
</comment>
<dbReference type="GO" id="GO:0003677">
    <property type="term" value="F:DNA binding"/>
    <property type="evidence" value="ECO:0007669"/>
    <property type="project" value="UniProtKB-KW"/>
</dbReference>
<keyword evidence="2 5" id="KW-0238">DNA-binding</keyword>
<dbReference type="Gene3D" id="1.10.10.10">
    <property type="entry name" value="Winged helix-like DNA-binding domain superfamily/Winged helix DNA-binding domain"/>
    <property type="match status" value="1"/>
</dbReference>
<name>A0A4V2VSW2_ROSSA</name>
<dbReference type="PROSITE" id="PS50949">
    <property type="entry name" value="HTH_GNTR"/>
    <property type="match status" value="1"/>
</dbReference>
<dbReference type="InterPro" id="IPR000524">
    <property type="entry name" value="Tscrpt_reg_HTH_GntR"/>
</dbReference>
<dbReference type="SUPFAM" id="SSF48008">
    <property type="entry name" value="GntR ligand-binding domain-like"/>
    <property type="match status" value="1"/>
</dbReference>
<keyword evidence="3" id="KW-0804">Transcription</keyword>
<dbReference type="SMART" id="SM00345">
    <property type="entry name" value="HTH_GNTR"/>
    <property type="match status" value="1"/>
</dbReference>
<dbReference type="SMART" id="SM00895">
    <property type="entry name" value="FCD"/>
    <property type="match status" value="1"/>
</dbReference>
<accession>A0A4V2VSW2</accession>
<dbReference type="Proteomes" id="UP000295110">
    <property type="component" value="Unassembled WGS sequence"/>
</dbReference>
<evidence type="ECO:0000259" key="4">
    <source>
        <dbReference type="PROSITE" id="PS50949"/>
    </source>
</evidence>
<dbReference type="CDD" id="cd07377">
    <property type="entry name" value="WHTH_GntR"/>
    <property type="match status" value="1"/>
</dbReference>
<protein>
    <submittedName>
        <fullName evidence="5">DNA-binding GntR family transcriptional regulator</fullName>
    </submittedName>
</protein>